<evidence type="ECO:0000256" key="1">
    <source>
        <dbReference type="SAM" id="MobiDB-lite"/>
    </source>
</evidence>
<reference evidence="2" key="3">
    <citation type="submission" date="2023-04" db="EMBL/GenBank/DDBJ databases">
        <title>WGS assembly of Eucalyptus grandis.</title>
        <authorList>
            <person name="Myburg A."/>
            <person name="Grattapaglia D."/>
            <person name="Tuskan G."/>
            <person name="Hellsten U."/>
            <person name="Hayes R."/>
            <person name="Grimwood J."/>
            <person name="Jenkins J."/>
            <person name="Lindquist E."/>
            <person name="Tice H."/>
            <person name="Bauer D."/>
            <person name="Goodstein D."/>
            <person name="Dubchak I."/>
            <person name="Poliakov A."/>
            <person name="Mizrachi E."/>
            <person name="Kullan A."/>
            <person name="Hussey S."/>
            <person name="Pinard D."/>
            <person name="Van D."/>
            <person name="Singh P."/>
            <person name="Van J."/>
            <person name="Silva-Junior O."/>
            <person name="Togawa R."/>
            <person name="Pappas M."/>
            <person name="Faria D."/>
            <person name="Sansaloni C."/>
            <person name="Petroli C."/>
            <person name="Yang X."/>
            <person name="Ranjan P."/>
            <person name="Tschaplinski T."/>
            <person name="Ye C."/>
            <person name="Li T."/>
            <person name="Sterck L."/>
            <person name="Vanneste K."/>
            <person name="Murat F."/>
            <person name="Soler M."/>
            <person name="Clemente H."/>
            <person name="Saidi N."/>
            <person name="Cassan-Wang H."/>
            <person name="Dunand C."/>
            <person name="Hefer C."/>
            <person name="Bornberg-Bauer E."/>
            <person name="Kersting A."/>
            <person name="Vining K."/>
            <person name="Amarasinghe V."/>
            <person name="Ranik M."/>
            <person name="Naithani S."/>
            <person name="Elser J."/>
            <person name="Boyd A."/>
            <person name="Liston A."/>
            <person name="Spatafora J."/>
            <person name="Dharmwardhana P."/>
            <person name="Raja R."/>
            <person name="Sullivan C."/>
            <person name="Romanel E."/>
            <person name="Alves-Ferreira M."/>
            <person name="Kulheim C."/>
            <person name="Foley W."/>
            <person name="Carocha V."/>
            <person name="Paiva J."/>
            <person name="Kudrna D."/>
            <person name="Brommonschenkel S."/>
            <person name="Pasquali G."/>
            <person name="Byrne M."/>
            <person name="Rigault P."/>
            <person name="Tibbits J."/>
            <person name="Spokevicius A."/>
            <person name="Jones R."/>
            <person name="Steane D."/>
            <person name="Vaillancourt R."/>
            <person name="Potts B."/>
            <person name="Joubert F."/>
            <person name="Barry K."/>
            <person name="Pappas G."/>
            <person name="Strauss S."/>
            <person name="Jaiswal P."/>
            <person name="Grima-Pettenati J."/>
            <person name="Salse J."/>
            <person name="Van D."/>
            <person name="Rokhsar D."/>
            <person name="Schmutz J."/>
        </authorList>
    </citation>
    <scope>NUCLEOTIDE SEQUENCE</scope>
    <source>
        <tissue evidence="2">Leaf extractions</tissue>
    </source>
</reference>
<dbReference type="Proteomes" id="UP000030711">
    <property type="component" value="Unassembled WGS sequence"/>
</dbReference>
<dbReference type="SUPFAM" id="SSF57756">
    <property type="entry name" value="Retrovirus zinc finger-like domains"/>
    <property type="match status" value="1"/>
</dbReference>
<name>A0A058ZTD3_EUCGR</name>
<reference evidence="3" key="1">
    <citation type="submission" date="2013-07" db="EMBL/GenBank/DDBJ databases">
        <title>The genome of Eucalyptus grandis.</title>
        <authorList>
            <person name="Schmutz J."/>
            <person name="Hayes R."/>
            <person name="Myburg A."/>
            <person name="Tuskan G."/>
            <person name="Grattapaglia D."/>
            <person name="Rokhsar D.S."/>
        </authorList>
    </citation>
    <scope>NUCLEOTIDE SEQUENCE</scope>
    <source>
        <tissue evidence="3">Leaf extractions</tissue>
    </source>
</reference>
<keyword evidence="4" id="KW-1185">Reference proteome</keyword>
<dbReference type="PANTHER" id="PTHR33325">
    <property type="entry name" value="ZINC FINGER, CCHC-TYPE-RELATED"/>
    <property type="match status" value="1"/>
</dbReference>
<evidence type="ECO:0008006" key="5">
    <source>
        <dbReference type="Google" id="ProtNLM"/>
    </source>
</evidence>
<evidence type="ECO:0000313" key="3">
    <source>
        <dbReference type="EMBL" id="KCW45058.1"/>
    </source>
</evidence>
<dbReference type="InterPro" id="IPR036875">
    <property type="entry name" value="Znf_CCHC_sf"/>
</dbReference>
<dbReference type="GO" id="GO:0008270">
    <property type="term" value="F:zinc ion binding"/>
    <property type="evidence" value="ECO:0007669"/>
    <property type="project" value="InterPro"/>
</dbReference>
<feature type="region of interest" description="Disordered" evidence="1">
    <location>
        <begin position="151"/>
        <end position="172"/>
    </location>
</feature>
<organism evidence="3">
    <name type="scientific">Eucalyptus grandis</name>
    <name type="common">Flooded gum</name>
    <dbReference type="NCBI Taxonomy" id="71139"/>
    <lineage>
        <taxon>Eukaryota</taxon>
        <taxon>Viridiplantae</taxon>
        <taxon>Streptophyta</taxon>
        <taxon>Embryophyta</taxon>
        <taxon>Tracheophyta</taxon>
        <taxon>Spermatophyta</taxon>
        <taxon>Magnoliopsida</taxon>
        <taxon>eudicotyledons</taxon>
        <taxon>Gunneridae</taxon>
        <taxon>Pentapetalae</taxon>
        <taxon>rosids</taxon>
        <taxon>malvids</taxon>
        <taxon>Myrtales</taxon>
        <taxon>Myrtaceae</taxon>
        <taxon>Myrtoideae</taxon>
        <taxon>Eucalypteae</taxon>
        <taxon>Eucalyptus</taxon>
    </lineage>
</organism>
<reference evidence="2" key="2">
    <citation type="journal article" date="2014" name="Nature">
        <title>The genome of Eucalyptus grandis.</title>
        <authorList>
            <person name="Myburg A.A."/>
            <person name="Grattapaglia D."/>
            <person name="Tuskan G.A."/>
            <person name="Hellsten U."/>
            <person name="Hayes R.D."/>
            <person name="Grimwood J."/>
            <person name="Jenkins J."/>
            <person name="Lindquist E."/>
            <person name="Tice H."/>
            <person name="Bauer D."/>
            <person name="Goodstein D.M."/>
            <person name="Dubchak I."/>
            <person name="Poliakov A."/>
            <person name="Mizrachi E."/>
            <person name="Kullan A.R."/>
            <person name="Hussey S.G."/>
            <person name="Pinard D."/>
            <person name="van der Merwe K."/>
            <person name="Singh P."/>
            <person name="van Jaarsveld I."/>
            <person name="Silva-Junior O.B."/>
            <person name="Togawa R.C."/>
            <person name="Pappas M.R."/>
            <person name="Faria D.A."/>
            <person name="Sansaloni C.P."/>
            <person name="Petroli C.D."/>
            <person name="Yang X."/>
            <person name="Ranjan P."/>
            <person name="Tschaplinski T.J."/>
            <person name="Ye C.Y."/>
            <person name="Li T."/>
            <person name="Sterck L."/>
            <person name="Vanneste K."/>
            <person name="Murat F."/>
            <person name="Soler M."/>
            <person name="Clemente H.S."/>
            <person name="Saidi N."/>
            <person name="Cassan-Wang H."/>
            <person name="Dunand C."/>
            <person name="Hefer C.A."/>
            <person name="Bornberg-Bauer E."/>
            <person name="Kersting A.R."/>
            <person name="Vining K."/>
            <person name="Amarasinghe V."/>
            <person name="Ranik M."/>
            <person name="Naithani S."/>
            <person name="Elser J."/>
            <person name="Boyd A.E."/>
            <person name="Liston A."/>
            <person name="Spatafora J.W."/>
            <person name="Dharmwardhana P."/>
            <person name="Raja R."/>
            <person name="Sullivan C."/>
            <person name="Romanel E."/>
            <person name="Alves-Ferreira M."/>
            <person name="Kulheim C."/>
            <person name="Foley W."/>
            <person name="Carocha V."/>
            <person name="Paiva J."/>
            <person name="Kudrna D."/>
            <person name="Brommonschenkel S.H."/>
            <person name="Pasquali G."/>
            <person name="Byrne M."/>
            <person name="Rigault P."/>
            <person name="Tibbits J."/>
            <person name="Spokevicius A."/>
            <person name="Jones R.C."/>
            <person name="Steane D.A."/>
            <person name="Vaillancourt R.E."/>
            <person name="Potts B.M."/>
            <person name="Joubert F."/>
            <person name="Barry K."/>
            <person name="Pappas G.J."/>
            <person name="Strauss S.H."/>
            <person name="Jaiswal P."/>
            <person name="Grima-Pettenati J."/>
            <person name="Salse J."/>
            <person name="Van de Peer Y."/>
            <person name="Rokhsar D.S."/>
            <person name="Schmutz J."/>
        </authorList>
    </citation>
    <scope>NUCLEOTIDE SEQUENCE</scope>
    <source>
        <tissue evidence="2">Leaf extractions</tissue>
    </source>
</reference>
<evidence type="ECO:0000313" key="4">
    <source>
        <dbReference type="Proteomes" id="UP000030711"/>
    </source>
</evidence>
<gene>
    <name evidence="3" type="ORF">EUGRSUZ_L01342</name>
</gene>
<dbReference type="EMBL" id="MU848418">
    <property type="protein sequence ID" value="KAK2632601.1"/>
    <property type="molecule type" value="Genomic_DNA"/>
</dbReference>
<reference evidence="2" key="4">
    <citation type="submission" date="2023-07" db="EMBL/GenBank/DDBJ databases">
        <authorList>
            <person name="Myburg A.A."/>
            <person name="Grattapaglia D."/>
            <person name="Tuskan G.A."/>
            <person name="Hellsten U."/>
            <person name="Hayes R.D."/>
            <person name="Grimwood J."/>
            <person name="Jenkins J."/>
            <person name="Lindquist E."/>
            <person name="Tice H."/>
            <person name="Bauer D."/>
            <person name="Goodstein D.M."/>
            <person name="Dubchak I."/>
            <person name="Poliakov A."/>
            <person name="Mizrachi E."/>
            <person name="Kullan A.R."/>
            <person name="Hussey S.G."/>
            <person name="Pinard D."/>
            <person name="Van D.M."/>
            <person name="Singh P."/>
            <person name="Van J.I."/>
            <person name="Silva-Junior O.B."/>
            <person name="Togawa R.C."/>
            <person name="Pappas M.R."/>
            <person name="Faria D.A."/>
            <person name="Sansaloni C.P."/>
            <person name="Petroli C.D."/>
            <person name="Yang X."/>
            <person name="Ranjan P."/>
            <person name="Tschaplinski T.J."/>
            <person name="Ye C.Y."/>
            <person name="Li T."/>
            <person name="Sterck L."/>
            <person name="Vanneste K."/>
            <person name="Murat F."/>
            <person name="Soler M."/>
            <person name="Clemente H.S."/>
            <person name="Saidi N."/>
            <person name="Cassan-Wang H."/>
            <person name="Dunand C."/>
            <person name="Hefer C.A."/>
            <person name="Bornberg-Bauer E."/>
            <person name="Kersting A.R."/>
            <person name="Vining K."/>
            <person name="Amarasinghe V."/>
            <person name="Ranik M."/>
            <person name="Naithani S."/>
            <person name="Elser J."/>
            <person name="Boyd A.E."/>
            <person name="Liston A."/>
            <person name="Spatafora J.W."/>
            <person name="Dharmwardhana P."/>
            <person name="Raja R."/>
            <person name="Sullivan C."/>
            <person name="Romanel E."/>
            <person name="Alves-Ferreira M."/>
            <person name="Kulheim C."/>
            <person name="Foley W."/>
            <person name="Carocha V."/>
            <person name="Paiva J."/>
            <person name="Kudrna D."/>
            <person name="Brommonschenkel S.H."/>
            <person name="Pasquali G."/>
            <person name="Byrne M."/>
            <person name="Rigault P."/>
            <person name="Tibbits J."/>
            <person name="Spokevicius A."/>
            <person name="Jones R.C."/>
            <person name="Steane D.A."/>
            <person name="Vaillancourt R.E."/>
            <person name="Potts B.M."/>
            <person name="Joubert F."/>
            <person name="Barry K."/>
            <person name="Pappas G.J."/>
            <person name="Strauss S.H."/>
            <person name="Jaiswal P."/>
            <person name="Grima-Pettenati J."/>
            <person name="Salse J."/>
            <person name="Van D.P."/>
            <person name="Rokhsar D.S."/>
            <person name="Schmutz J."/>
        </authorList>
    </citation>
    <scope>NUCLEOTIDE SEQUENCE</scope>
    <source>
        <tissue evidence="2">Leaf extractions</tissue>
    </source>
</reference>
<accession>A0A058ZTD3</accession>
<evidence type="ECO:0000313" key="2">
    <source>
        <dbReference type="EMBL" id="KAK2632601.1"/>
    </source>
</evidence>
<dbReference type="PANTHER" id="PTHR33325:SF11">
    <property type="entry name" value="COLD SHOCK DOMAIN-CONTAINING PROTEIN 4-LIKE"/>
    <property type="match status" value="1"/>
</dbReference>
<dbReference type="AlphaFoldDB" id="A0A058ZTD3"/>
<protein>
    <recommendedName>
        <fullName evidence="5">CCHC-type domain-containing protein</fullName>
    </recommendedName>
</protein>
<dbReference type="EMBL" id="KK198934">
    <property type="protein sequence ID" value="KCW45058.1"/>
    <property type="molecule type" value="Genomic_DNA"/>
</dbReference>
<dbReference type="GO" id="GO:0003676">
    <property type="term" value="F:nucleic acid binding"/>
    <property type="evidence" value="ECO:0007669"/>
    <property type="project" value="InterPro"/>
</dbReference>
<dbReference type="InParanoid" id="A0A058ZTD3"/>
<dbReference type="OMA" id="TNESICY"/>
<proteinExistence type="predicted"/>
<dbReference type="Gramene" id="KCW45058">
    <property type="protein sequence ID" value="KCW45058"/>
    <property type="gene ID" value="EUGRSUZ_L01342"/>
</dbReference>
<sequence>MTNIEKPKFHILEVSGKNYLSRCLDMEMHLQEQGLVNAITEDETSNAKDKTNALIFICRHFHERLQTQYLSVQDSQILWRRLKDQYDHIKTFVTYSELISVLLTAEQTNELLLKNHDLRHAGSKTLPKAHANFEKNTRHFKGYKCSKEYNPRRNDKKFNRSRKSNFGLNHNKEKPKNVTNESICYRCSIIGHWSHTCRTPKYFVDLYQVSLKNMGKHGESHTIEINPTTITTIEANNISFGGTPLAPEVANASLDVFDFFEDL</sequence>